<evidence type="ECO:0000256" key="1">
    <source>
        <dbReference type="SAM" id="MobiDB-lite"/>
    </source>
</evidence>
<dbReference type="AlphaFoldDB" id="A0A6B0VSJ9"/>
<dbReference type="InterPro" id="IPR025510">
    <property type="entry name" value="DUF4397"/>
</dbReference>
<feature type="compositionally biased region" description="Acidic residues" evidence="1">
    <location>
        <begin position="43"/>
        <end position="54"/>
    </location>
</feature>
<name>A0A6B0VSJ9_9EURY</name>
<gene>
    <name evidence="3" type="ORF">GS429_17135</name>
</gene>
<reference evidence="3 4" key="1">
    <citation type="submission" date="2020-01" db="EMBL/GenBank/DDBJ databases">
        <title>Natronorubrum sp. JWXQ-INN 674 isolated from Inner Mongolia Autonomous Region of China.</title>
        <authorList>
            <person name="Xue Q."/>
        </authorList>
    </citation>
    <scope>NUCLEOTIDE SEQUENCE [LARGE SCALE GENOMIC DNA]</scope>
    <source>
        <strain evidence="3 4">JWXQ-INN-674</strain>
    </source>
</reference>
<feature type="compositionally biased region" description="Basic and acidic residues" evidence="1">
    <location>
        <begin position="274"/>
        <end position="298"/>
    </location>
</feature>
<evidence type="ECO:0000259" key="2">
    <source>
        <dbReference type="Pfam" id="PF14344"/>
    </source>
</evidence>
<feature type="compositionally biased region" description="Acidic residues" evidence="1">
    <location>
        <begin position="253"/>
        <end position="273"/>
    </location>
</feature>
<protein>
    <submittedName>
        <fullName evidence="3">DUF4397 domain-containing protein</fullName>
    </submittedName>
</protein>
<sequence>MVENHTRRRALSLIGTTGVIAVAGCLGGDDAADDDTGDHADNGYDDDEHSDDEYADEMDDHQAGVRVAHLSPDAPNVDVWVDGDPVLEDVPYRAVSDYLELPPETYDVMITAAGDADTVVFDDAIEVGDGDFTIAALGELAEENQPFAPAVLEDDLSDPGENARVRLVHASPDAPAVDVTAGDGETVLFEDAAFGDAAAVEVPPDAYTLEVRPATEDNDGDVVATFDVEPVAGTVYSAFAVGYLEPETAPADEPFDLEVVVDNEMDEHDGEMDDDKHDDDYEDDKHDDDYEDDKHDDEHADEDDGY</sequence>
<comment type="caution">
    <text evidence="3">The sequence shown here is derived from an EMBL/GenBank/DDBJ whole genome shotgun (WGS) entry which is preliminary data.</text>
</comment>
<dbReference type="EMBL" id="WUYX01000060">
    <property type="protein sequence ID" value="MXV63752.1"/>
    <property type="molecule type" value="Genomic_DNA"/>
</dbReference>
<dbReference type="Pfam" id="PF14344">
    <property type="entry name" value="DUF4397"/>
    <property type="match status" value="1"/>
</dbReference>
<dbReference type="OrthoDB" id="187327at2157"/>
<dbReference type="Proteomes" id="UP000434101">
    <property type="component" value="Unassembled WGS sequence"/>
</dbReference>
<evidence type="ECO:0000313" key="3">
    <source>
        <dbReference type="EMBL" id="MXV63752.1"/>
    </source>
</evidence>
<organism evidence="3 4">
    <name type="scientific">Natronorubrum halalkaliphilum</name>
    <dbReference type="NCBI Taxonomy" id="2691917"/>
    <lineage>
        <taxon>Archaea</taxon>
        <taxon>Methanobacteriati</taxon>
        <taxon>Methanobacteriota</taxon>
        <taxon>Stenosarchaea group</taxon>
        <taxon>Halobacteria</taxon>
        <taxon>Halobacteriales</taxon>
        <taxon>Natrialbaceae</taxon>
        <taxon>Natronorubrum</taxon>
    </lineage>
</organism>
<feature type="domain" description="DUF4397" evidence="2">
    <location>
        <begin position="63"/>
        <end position="180"/>
    </location>
</feature>
<feature type="region of interest" description="Disordered" evidence="1">
    <location>
        <begin position="250"/>
        <end position="306"/>
    </location>
</feature>
<accession>A0A6B0VSJ9</accession>
<evidence type="ECO:0000313" key="4">
    <source>
        <dbReference type="Proteomes" id="UP000434101"/>
    </source>
</evidence>
<dbReference type="PROSITE" id="PS51257">
    <property type="entry name" value="PROKAR_LIPOPROTEIN"/>
    <property type="match status" value="1"/>
</dbReference>
<dbReference type="RefSeq" id="WP_160066566.1">
    <property type="nucleotide sequence ID" value="NZ_WUYX01000060.1"/>
</dbReference>
<feature type="region of interest" description="Disordered" evidence="1">
    <location>
        <begin position="33"/>
        <end position="54"/>
    </location>
</feature>
<proteinExistence type="predicted"/>
<keyword evidence="4" id="KW-1185">Reference proteome</keyword>